<feature type="compositionally biased region" description="Polar residues" evidence="2">
    <location>
        <begin position="78"/>
        <end position="90"/>
    </location>
</feature>
<feature type="compositionally biased region" description="Basic and acidic residues" evidence="2">
    <location>
        <begin position="1280"/>
        <end position="1296"/>
    </location>
</feature>
<evidence type="ECO:0000313" key="5">
    <source>
        <dbReference type="Proteomes" id="UP001046870"/>
    </source>
</evidence>
<dbReference type="GO" id="GO:0001837">
    <property type="term" value="P:epithelial to mesenchymal transition"/>
    <property type="evidence" value="ECO:0007669"/>
    <property type="project" value="TreeGrafter"/>
</dbReference>
<feature type="compositionally biased region" description="Basic and acidic residues" evidence="2">
    <location>
        <begin position="1057"/>
        <end position="1072"/>
    </location>
</feature>
<feature type="compositionally biased region" description="Basic residues" evidence="2">
    <location>
        <begin position="1318"/>
        <end position="1327"/>
    </location>
</feature>
<feature type="compositionally biased region" description="Basic and acidic residues" evidence="2">
    <location>
        <begin position="1125"/>
        <end position="1135"/>
    </location>
</feature>
<feature type="compositionally biased region" description="Acidic residues" evidence="2">
    <location>
        <begin position="1177"/>
        <end position="1190"/>
    </location>
</feature>
<feature type="compositionally biased region" description="Polar residues" evidence="2">
    <location>
        <begin position="504"/>
        <end position="518"/>
    </location>
</feature>
<feature type="compositionally biased region" description="Basic and acidic residues" evidence="2">
    <location>
        <begin position="121"/>
        <end position="130"/>
    </location>
</feature>
<feature type="compositionally biased region" description="Basic residues" evidence="2">
    <location>
        <begin position="450"/>
        <end position="460"/>
    </location>
</feature>
<feature type="compositionally biased region" description="Polar residues" evidence="2">
    <location>
        <begin position="1264"/>
        <end position="1273"/>
    </location>
</feature>
<proteinExistence type="predicted"/>
<accession>A0A9D3Q752</accession>
<dbReference type="PANTHER" id="PTHR21510">
    <property type="entry name" value="AKNA DOMAIN-CONTAINING PROTEIN"/>
    <property type="match status" value="1"/>
</dbReference>
<dbReference type="InterPro" id="IPR052655">
    <property type="entry name" value="AKNA_Centrosome-Trans_reg"/>
</dbReference>
<feature type="domain" description="AKNA" evidence="3">
    <location>
        <begin position="677"/>
        <end position="727"/>
    </location>
</feature>
<feature type="region of interest" description="Disordered" evidence="2">
    <location>
        <begin position="281"/>
        <end position="518"/>
    </location>
</feature>
<dbReference type="EMBL" id="JAFDVH010000004">
    <property type="protein sequence ID" value="KAG7480484.1"/>
    <property type="molecule type" value="Genomic_DNA"/>
</dbReference>
<feature type="compositionally biased region" description="Acidic residues" evidence="2">
    <location>
        <begin position="339"/>
        <end position="355"/>
    </location>
</feature>
<dbReference type="GO" id="GO:0060234">
    <property type="term" value="P:neuroblast delamination"/>
    <property type="evidence" value="ECO:0007669"/>
    <property type="project" value="TreeGrafter"/>
</dbReference>
<evidence type="ECO:0000256" key="2">
    <source>
        <dbReference type="SAM" id="MobiDB-lite"/>
    </source>
</evidence>
<comment type="caution">
    <text evidence="4">The sequence shown here is derived from an EMBL/GenBank/DDBJ whole genome shotgun (WGS) entry which is preliminary data.</text>
</comment>
<dbReference type="Pfam" id="PF12443">
    <property type="entry name" value="AKNA"/>
    <property type="match status" value="1"/>
</dbReference>
<evidence type="ECO:0000259" key="3">
    <source>
        <dbReference type="Pfam" id="PF12443"/>
    </source>
</evidence>
<feature type="compositionally biased region" description="Basic and acidic residues" evidence="2">
    <location>
        <begin position="1214"/>
        <end position="1226"/>
    </location>
</feature>
<feature type="region of interest" description="Disordered" evidence="2">
    <location>
        <begin position="847"/>
        <end position="1356"/>
    </location>
</feature>
<dbReference type="GO" id="GO:0005813">
    <property type="term" value="C:centrosome"/>
    <property type="evidence" value="ECO:0007669"/>
    <property type="project" value="TreeGrafter"/>
</dbReference>
<dbReference type="GO" id="GO:0021849">
    <property type="term" value="P:neuroblast division in subventricular zone"/>
    <property type="evidence" value="ECO:0007669"/>
    <property type="project" value="TreeGrafter"/>
</dbReference>
<feature type="compositionally biased region" description="Pro residues" evidence="2">
    <location>
        <begin position="490"/>
        <end position="502"/>
    </location>
</feature>
<feature type="compositionally biased region" description="Gly residues" evidence="2">
    <location>
        <begin position="1020"/>
        <end position="1033"/>
    </location>
</feature>
<gene>
    <name evidence="4" type="ORF">MATL_G00056580</name>
</gene>
<feature type="compositionally biased region" description="Low complexity" evidence="2">
    <location>
        <begin position="480"/>
        <end position="489"/>
    </location>
</feature>
<feature type="coiled-coil region" evidence="1">
    <location>
        <begin position="521"/>
        <end position="548"/>
    </location>
</feature>
<feature type="compositionally biased region" description="Polar residues" evidence="2">
    <location>
        <begin position="291"/>
        <end position="306"/>
    </location>
</feature>
<feature type="compositionally biased region" description="Polar residues" evidence="2">
    <location>
        <begin position="996"/>
        <end position="1014"/>
    </location>
</feature>
<reference evidence="4" key="1">
    <citation type="submission" date="2021-01" db="EMBL/GenBank/DDBJ databases">
        <authorList>
            <person name="Zahm M."/>
            <person name="Roques C."/>
            <person name="Cabau C."/>
            <person name="Klopp C."/>
            <person name="Donnadieu C."/>
            <person name="Jouanno E."/>
            <person name="Lampietro C."/>
            <person name="Louis A."/>
            <person name="Herpin A."/>
            <person name="Echchiki A."/>
            <person name="Berthelot C."/>
            <person name="Parey E."/>
            <person name="Roest-Crollius H."/>
            <person name="Braasch I."/>
            <person name="Postlethwait J."/>
            <person name="Bobe J."/>
            <person name="Montfort J."/>
            <person name="Bouchez O."/>
            <person name="Begum T."/>
            <person name="Mejri S."/>
            <person name="Adams A."/>
            <person name="Chen W.-J."/>
            <person name="Guiguen Y."/>
        </authorList>
    </citation>
    <scope>NUCLEOTIDE SEQUENCE</scope>
    <source>
        <strain evidence="4">YG-15Mar2019-1</strain>
        <tissue evidence="4">Brain</tissue>
    </source>
</reference>
<feature type="compositionally biased region" description="Polar residues" evidence="2">
    <location>
        <begin position="1157"/>
        <end position="1172"/>
    </location>
</feature>
<evidence type="ECO:0000256" key="1">
    <source>
        <dbReference type="SAM" id="Coils"/>
    </source>
</evidence>
<feature type="compositionally biased region" description="Polar residues" evidence="2">
    <location>
        <begin position="1076"/>
        <end position="1092"/>
    </location>
</feature>
<feature type="region of interest" description="Disordered" evidence="2">
    <location>
        <begin position="725"/>
        <end position="795"/>
    </location>
</feature>
<sequence>MAGGHRWAACSGRHSSASSGGSGASWEGGDEDFYSQMDENGIIGLKEAVQDDDSEGGGALSWGSEGDPPTPAEDHLQDQSFHLSKLQDSLSPADDSHALSVYDLGERTPHSEGSGTEEEDRSWIIHRLTETDPQMDLTDEEREEEEEGEEDEEDFSGNSDPGGCSDSLCSDTEESRDGHCWRGSPKLPQGEGEDPSLVGCLQEDDVDDNAAVVYTPEHSGDSQGDGNEGSRLRDTLTALSTSPPLRPSLTAGGHRDRLTWHSSNPAHLQLLHLGTEEPAAGAGFEGLAESLTESCSSLQSPASTAGQSGGDGSPNALTSTPASPPPRLRQECCPGSGVEEADDEEEEEQEEEEEDGRPHEGATMTNPPPLLPQKLKTKHHHAPHEAPPSLPPQHAREGRSSPLDSAPCRTATPRVRRGHSALGEGSPKPSGASPARSSQDSGRYEGYRPPRSKGRPRKKGPGSEPPLVFKSPADIVREVLLSSADAPAAPAAPSPPAGPLRPPNTTLPQEFRSPQQATALVHQLQEDYRRLLTKYAEAENTIDRLRLEAKVGLYSDPPKPSHPVQSGTLHMGSKVVTLTFPQAQRAELDPSAVSHLSVRPDPGENGTSPAFPSDAAFSSPCSLGSGFGEQLTQALSTQAERFQMQFESFEELLRCEKLKPYEQLKALSRLVQGQDSLERGYLGAREKHRLLQLQGGDVGPFDPDRELEGEIFRSGMRLEELKERVQQAVPVQPDSVARPSPPPPPGLDTTISPLRTGAPTPHPENPAFSVGMAVTSVSGGSEGEEDRSREEELPHPCWMLRHRRQQQESDLSHLLDSSLNLGEVPHLLDFGQGEGFPNSAAAHAFSPQNYGIPMEPRRTERDGRTVAQLPPGGAKEAFLTSPPGHTGLPHEPLPRSPAFPRQRGQELKGVGVKSHSSSMASVGESASSEGRASHLQNAFRTAPLQDGILSPETDSGFVGSESSHLTVAMRNPVQEGARASHSAALGEGGETRLPVSAQSRPSSALQGHTLQDSSRVAPGDAGGPRLGGRGGRPARGPSAASSPRPWPSSVSSECDPESDRAHGLSEGEEVGHSARHTQTANQQPRHQRSPSPTVLRHYSDPVGVHGSEQPTSRHQALRSLQTEVSRLREQLEGSLRRTGHSLSTTVPPAGLGDPLRSQHSSTPYSRITQHQAGNERAEEEEEEEEEEDGETEQRERSAEAPRLIPRRRPSVPRLKPELDITSDSDHAQCASKSHFARGIPESSATQGGRRRRARAEAVKHTGPYTGQQWSFTPSGGRGEGGAEREGRSFLRPHDTSHGTAEQPSGKGRAGGVSTTHPSHPHSGRRPRPQGSRLGRDRMRPERGSGSTPRSAQPIGSPHRGVFMAAPPPPVLGSVPLVQCVPVCPSVLYYSTPSPVSMATPPYPQPFYLSLGGGAEGGGVNPAEQSLSRSLSRAIEAAHCMRAASRRMARSLSTALLHQGAPSQTCPH</sequence>
<feature type="compositionally biased region" description="Basic and acidic residues" evidence="2">
    <location>
        <begin position="1333"/>
        <end position="1342"/>
    </location>
</feature>
<keyword evidence="1" id="KW-0175">Coiled coil</keyword>
<protein>
    <recommendedName>
        <fullName evidence="3">AKNA domain-containing protein</fullName>
    </recommendedName>
</protein>
<feature type="compositionally biased region" description="Low complexity" evidence="2">
    <location>
        <begin position="8"/>
        <end position="27"/>
    </location>
</feature>
<feature type="compositionally biased region" description="Basic and acidic residues" evidence="2">
    <location>
        <begin position="855"/>
        <end position="864"/>
    </location>
</feature>
<feature type="compositionally biased region" description="Low complexity" evidence="2">
    <location>
        <begin position="914"/>
        <end position="934"/>
    </location>
</feature>
<dbReference type="PANTHER" id="PTHR21510:SF15">
    <property type="entry name" value="MICROTUBULE ORGANIZATION PROTEIN AKNA"/>
    <property type="match status" value="1"/>
</dbReference>
<feature type="compositionally biased region" description="Acidic residues" evidence="2">
    <location>
        <begin position="137"/>
        <end position="155"/>
    </location>
</feature>
<feature type="compositionally biased region" description="Polar residues" evidence="2">
    <location>
        <begin position="1108"/>
        <end position="1124"/>
    </location>
</feature>
<dbReference type="InterPro" id="IPR022150">
    <property type="entry name" value="AKNA_dom"/>
</dbReference>
<keyword evidence="5" id="KW-1185">Reference proteome</keyword>
<dbReference type="OrthoDB" id="10035553at2759"/>
<feature type="region of interest" description="Disordered" evidence="2">
    <location>
        <begin position="1"/>
        <end position="261"/>
    </location>
</feature>
<name>A0A9D3Q752_MEGAT</name>
<dbReference type="Proteomes" id="UP001046870">
    <property type="component" value="Chromosome 4"/>
</dbReference>
<feature type="compositionally biased region" description="Low complexity" evidence="2">
    <location>
        <begin position="1034"/>
        <end position="1052"/>
    </location>
</feature>
<evidence type="ECO:0000313" key="4">
    <source>
        <dbReference type="EMBL" id="KAG7480484.1"/>
    </source>
</evidence>
<organism evidence="4 5">
    <name type="scientific">Megalops atlanticus</name>
    <name type="common">Tarpon</name>
    <name type="synonym">Clupea gigantea</name>
    <dbReference type="NCBI Taxonomy" id="7932"/>
    <lineage>
        <taxon>Eukaryota</taxon>
        <taxon>Metazoa</taxon>
        <taxon>Chordata</taxon>
        <taxon>Craniata</taxon>
        <taxon>Vertebrata</taxon>
        <taxon>Euteleostomi</taxon>
        <taxon>Actinopterygii</taxon>
        <taxon>Neopterygii</taxon>
        <taxon>Teleostei</taxon>
        <taxon>Elopiformes</taxon>
        <taxon>Megalopidae</taxon>
        <taxon>Megalops</taxon>
    </lineage>
</organism>